<keyword evidence="6 8" id="KW-1133">Transmembrane helix</keyword>
<dbReference type="HOGENOM" id="CLU_042497_0_0_5"/>
<dbReference type="GO" id="GO:0015129">
    <property type="term" value="F:lactate transmembrane transporter activity"/>
    <property type="evidence" value="ECO:0007669"/>
    <property type="project" value="UniProtKB-UniRule"/>
</dbReference>
<proteinExistence type="inferred from homology"/>
<comment type="subcellular location">
    <subcellularLocation>
        <location evidence="8">Cell inner membrane</location>
        <topology evidence="8">Multi-pass membrane protein</topology>
    </subcellularLocation>
    <subcellularLocation>
        <location evidence="1">Cell membrane</location>
        <topology evidence="1">Multi-pass membrane protein</topology>
    </subcellularLocation>
</comment>
<keyword evidence="5 8" id="KW-0812">Transmembrane</keyword>
<evidence type="ECO:0000256" key="5">
    <source>
        <dbReference type="ARBA" id="ARBA00022692"/>
    </source>
</evidence>
<feature type="transmembrane region" description="Helical" evidence="8">
    <location>
        <begin position="142"/>
        <end position="163"/>
    </location>
</feature>
<dbReference type="InterPro" id="IPR003804">
    <property type="entry name" value="Lactate_perm"/>
</dbReference>
<feature type="transmembrane region" description="Helical" evidence="8">
    <location>
        <begin position="175"/>
        <end position="196"/>
    </location>
</feature>
<evidence type="ECO:0000256" key="2">
    <source>
        <dbReference type="ARBA" id="ARBA00010100"/>
    </source>
</evidence>
<evidence type="ECO:0000313" key="9">
    <source>
        <dbReference type="EMBL" id="AGT09865.1"/>
    </source>
</evidence>
<comment type="function">
    <text evidence="8">Uptake of L-lactate across the membrane. Can also transport D-lactate and glycolate.</text>
</comment>
<feature type="transmembrane region" description="Helical" evidence="8">
    <location>
        <begin position="438"/>
        <end position="459"/>
    </location>
</feature>
<dbReference type="PANTHER" id="PTHR30003">
    <property type="entry name" value="L-LACTATE PERMEASE"/>
    <property type="match status" value="1"/>
</dbReference>
<dbReference type="KEGG" id="pami:JCM7686_2809"/>
<keyword evidence="8" id="KW-0997">Cell inner membrane</keyword>
<keyword evidence="3 8" id="KW-0813">Transport</keyword>
<dbReference type="Proteomes" id="UP000015480">
    <property type="component" value="Chromosome"/>
</dbReference>
<dbReference type="PANTHER" id="PTHR30003:SF0">
    <property type="entry name" value="GLYCOLATE PERMEASE GLCA-RELATED"/>
    <property type="match status" value="1"/>
</dbReference>
<keyword evidence="4" id="KW-1003">Cell membrane</keyword>
<feature type="transmembrane region" description="Helical" evidence="8">
    <location>
        <begin position="260"/>
        <end position="279"/>
    </location>
</feature>
<dbReference type="GO" id="GO:0015295">
    <property type="term" value="F:solute:proton symporter activity"/>
    <property type="evidence" value="ECO:0007669"/>
    <property type="project" value="TreeGrafter"/>
</dbReference>
<feature type="transmembrane region" description="Helical" evidence="8">
    <location>
        <begin position="111"/>
        <end position="130"/>
    </location>
</feature>
<dbReference type="GO" id="GO:0005886">
    <property type="term" value="C:plasma membrane"/>
    <property type="evidence" value="ECO:0007669"/>
    <property type="project" value="UniProtKB-SubCell"/>
</dbReference>
<evidence type="ECO:0000256" key="3">
    <source>
        <dbReference type="ARBA" id="ARBA00022448"/>
    </source>
</evidence>
<evidence type="ECO:0000256" key="6">
    <source>
        <dbReference type="ARBA" id="ARBA00022989"/>
    </source>
</evidence>
<evidence type="ECO:0000313" key="10">
    <source>
        <dbReference type="Proteomes" id="UP000015480"/>
    </source>
</evidence>
<reference evidence="9 10" key="1">
    <citation type="journal article" date="2014" name="BMC Genomics">
        <title>Architecture and functions of a multipartite genome of the methylotrophic bacterium Paracoccus aminophilus JCM 7686, containing primary and secondary chromids.</title>
        <authorList>
            <person name="Dziewit L."/>
            <person name="Czarnecki J."/>
            <person name="Wibberg D."/>
            <person name="Radlinska M."/>
            <person name="Mrozek P."/>
            <person name="Szymczak M."/>
            <person name="Schluter A."/>
            <person name="Puhler A."/>
            <person name="Bartosik D."/>
        </authorList>
    </citation>
    <scope>NUCLEOTIDE SEQUENCE [LARGE SCALE GENOMIC DNA]</scope>
    <source>
        <strain evidence="9">JCM 7686</strain>
    </source>
</reference>
<dbReference type="eggNOG" id="COG1620">
    <property type="taxonomic scope" value="Bacteria"/>
</dbReference>
<dbReference type="OrthoDB" id="7246087at2"/>
<name>S5Y283_PARAH</name>
<evidence type="ECO:0000256" key="7">
    <source>
        <dbReference type="ARBA" id="ARBA00023136"/>
    </source>
</evidence>
<organism evidence="9 10">
    <name type="scientific">Paracoccus aminophilus JCM 7686</name>
    <dbReference type="NCBI Taxonomy" id="1367847"/>
    <lineage>
        <taxon>Bacteria</taxon>
        <taxon>Pseudomonadati</taxon>
        <taxon>Pseudomonadota</taxon>
        <taxon>Alphaproteobacteria</taxon>
        <taxon>Rhodobacterales</taxon>
        <taxon>Paracoccaceae</taxon>
        <taxon>Paracoccus</taxon>
    </lineage>
</organism>
<evidence type="ECO:0000256" key="1">
    <source>
        <dbReference type="ARBA" id="ARBA00004651"/>
    </source>
</evidence>
<protein>
    <recommendedName>
        <fullName evidence="8">L-lactate permease</fullName>
    </recommendedName>
</protein>
<feature type="transmembrane region" description="Helical" evidence="8">
    <location>
        <begin position="323"/>
        <end position="347"/>
    </location>
</feature>
<comment type="similarity">
    <text evidence="2 8">Belongs to the lactate permease family.</text>
</comment>
<dbReference type="STRING" id="1367847.JCM7686_2809"/>
<gene>
    <name evidence="9" type="ORF">JCM7686_2809</name>
</gene>
<dbReference type="PATRIC" id="fig|1367847.3.peg.2815"/>
<keyword evidence="10" id="KW-1185">Reference proteome</keyword>
<dbReference type="Pfam" id="PF02652">
    <property type="entry name" value="Lactate_perm"/>
    <property type="match status" value="2"/>
</dbReference>
<dbReference type="RefSeq" id="WP_020951503.1">
    <property type="nucleotide sequence ID" value="NC_022041.1"/>
</dbReference>
<feature type="transmembrane region" description="Helical" evidence="8">
    <location>
        <begin position="50"/>
        <end position="73"/>
    </location>
</feature>
<evidence type="ECO:0000256" key="4">
    <source>
        <dbReference type="ARBA" id="ARBA00022475"/>
    </source>
</evidence>
<sequence length="460" mass="46464">MSILLSLLPILLPILALLAGIRSLYAALSGIATALIIMLTAFPHAGTELWPALARWLPVMSEVLLIVGGGLLLSETLRLNGAQAALADWIAARTGHGVQAVLLVVHGVTPFAESVTGFGIGVTIGIPLLIRLGLAPRRAAMIGLLGLCAVPWGSMAPGTLIAANMSGLTLRDLGLASAVLSVVPFTITGMIAAWLVQPSGRAVLQGLVSGLVLTLAVTLANAVFGTAPAGAVGAVAVIALHLLATRRADSPLAPMGRRGLRAYGLLLGGVLVAGGLLALTGQSGALHYAASPALWLFVAALWFCRGLPPEAARALAWRAFGKVAPVTAAFLFLGVLMSVSGMAALLAEGLSGAGKAYLPASPFVAAAGGFITGSNTGANAMLAATQAGIARALGVDLLWFMAIHNVAASFLLMASPGKIEMAVQLAGAPEARAEVQRFALKVAAAVVACLALLSTLQAVL</sequence>
<feature type="transmembrane region" description="Helical" evidence="8">
    <location>
        <begin position="397"/>
        <end position="417"/>
    </location>
</feature>
<dbReference type="AlphaFoldDB" id="S5Y283"/>
<evidence type="ECO:0000256" key="8">
    <source>
        <dbReference type="RuleBase" id="RU365092"/>
    </source>
</evidence>
<feature type="transmembrane region" description="Helical" evidence="8">
    <location>
        <begin position="285"/>
        <end position="303"/>
    </location>
</feature>
<dbReference type="EMBL" id="CP006650">
    <property type="protein sequence ID" value="AGT09865.1"/>
    <property type="molecule type" value="Genomic_DNA"/>
</dbReference>
<accession>S5Y283</accession>
<comment type="caution">
    <text evidence="8">Lacks conserved residue(s) required for the propagation of feature annotation.</text>
</comment>
<keyword evidence="7 8" id="KW-0472">Membrane</keyword>